<feature type="compositionally biased region" description="Polar residues" evidence="1">
    <location>
        <begin position="252"/>
        <end position="262"/>
    </location>
</feature>
<proteinExistence type="predicted"/>
<sequence>MHGLQVDYLPDASATCRGCNFLWTEILQMVRDWVAGMALQSCGAIKIGFVESCGGRTRRRGKMVVMAARFFFVCVWWGWKAKGEAIEMVGGCVDGSGRMVVSLTAVGWAVSMVMVASGHPIRPLVGLQENLNTSSGLVGLEKRHQNMTNLYPTFRRMQHSKGTITVKSHPSENSQFYFNKVIDGGLCPFFQFSRDRNGIATDRLVGFQELGGKDDFTTKTLEALLIRKGIINGIKGDGEDEDDHENKRRTVRSSVEINSDSD</sequence>
<dbReference type="OrthoDB" id="10257948at2759"/>
<keyword evidence="3" id="KW-1185">Reference proteome</keyword>
<evidence type="ECO:0000256" key="1">
    <source>
        <dbReference type="SAM" id="MobiDB-lite"/>
    </source>
</evidence>
<evidence type="ECO:0000313" key="3">
    <source>
        <dbReference type="Proteomes" id="UP000585474"/>
    </source>
</evidence>
<gene>
    <name evidence="2" type="ORF">Acr_29g0005460</name>
</gene>
<reference evidence="2 3" key="1">
    <citation type="submission" date="2019-07" db="EMBL/GenBank/DDBJ databases">
        <title>De Novo Assembly of kiwifruit Actinidia rufa.</title>
        <authorList>
            <person name="Sugita-Konishi S."/>
            <person name="Sato K."/>
            <person name="Mori E."/>
            <person name="Abe Y."/>
            <person name="Kisaki G."/>
            <person name="Hamano K."/>
            <person name="Suezawa K."/>
            <person name="Otani M."/>
            <person name="Fukuda T."/>
            <person name="Manabe T."/>
            <person name="Gomi K."/>
            <person name="Tabuchi M."/>
            <person name="Akimitsu K."/>
            <person name="Kataoka I."/>
        </authorList>
    </citation>
    <scope>NUCLEOTIDE SEQUENCE [LARGE SCALE GENOMIC DNA]</scope>
    <source>
        <strain evidence="3">cv. Fuchu</strain>
    </source>
</reference>
<evidence type="ECO:0000313" key="2">
    <source>
        <dbReference type="EMBL" id="GFZ21384.1"/>
    </source>
</evidence>
<comment type="caution">
    <text evidence="2">The sequence shown here is derived from an EMBL/GenBank/DDBJ whole genome shotgun (WGS) entry which is preliminary data.</text>
</comment>
<name>A0A7J0HF95_9ERIC</name>
<feature type="region of interest" description="Disordered" evidence="1">
    <location>
        <begin position="235"/>
        <end position="262"/>
    </location>
</feature>
<dbReference type="EMBL" id="BJWL01000029">
    <property type="protein sequence ID" value="GFZ21384.1"/>
    <property type="molecule type" value="Genomic_DNA"/>
</dbReference>
<dbReference type="AlphaFoldDB" id="A0A7J0HF95"/>
<dbReference type="Proteomes" id="UP000585474">
    <property type="component" value="Unassembled WGS sequence"/>
</dbReference>
<dbReference type="PANTHER" id="PTHR21148">
    <property type="entry name" value="THIOREDOXIN DOMAIN-CONTAINING PROTEIN 9"/>
    <property type="match status" value="1"/>
</dbReference>
<accession>A0A7J0HF95</accession>
<protein>
    <submittedName>
        <fullName evidence="2">Uncharacterized protein</fullName>
    </submittedName>
</protein>
<organism evidence="2 3">
    <name type="scientific">Actinidia rufa</name>
    <dbReference type="NCBI Taxonomy" id="165716"/>
    <lineage>
        <taxon>Eukaryota</taxon>
        <taxon>Viridiplantae</taxon>
        <taxon>Streptophyta</taxon>
        <taxon>Embryophyta</taxon>
        <taxon>Tracheophyta</taxon>
        <taxon>Spermatophyta</taxon>
        <taxon>Magnoliopsida</taxon>
        <taxon>eudicotyledons</taxon>
        <taxon>Gunneridae</taxon>
        <taxon>Pentapetalae</taxon>
        <taxon>asterids</taxon>
        <taxon>Ericales</taxon>
        <taxon>Actinidiaceae</taxon>
        <taxon>Actinidia</taxon>
    </lineage>
</organism>